<dbReference type="Pfam" id="PF00866">
    <property type="entry name" value="Ring_hydroxyl_B"/>
    <property type="match status" value="1"/>
</dbReference>
<evidence type="ECO:0000256" key="4">
    <source>
        <dbReference type="ARBA" id="ARBA00023002"/>
    </source>
</evidence>
<dbReference type="GO" id="GO:0051213">
    <property type="term" value="F:dioxygenase activity"/>
    <property type="evidence" value="ECO:0007669"/>
    <property type="project" value="UniProtKB-KW"/>
</dbReference>
<evidence type="ECO:0000313" key="5">
    <source>
        <dbReference type="EMBL" id="ANX04916.1"/>
    </source>
</evidence>
<dbReference type="RefSeq" id="WP_068806075.1">
    <property type="nucleotide sequence ID" value="NZ_CP014671.1"/>
</dbReference>
<dbReference type="KEGG" id="gbi:PG2T_12545"/>
<keyword evidence="6" id="KW-1185">Reference proteome</keyword>
<keyword evidence="3" id="KW-0223">Dioxygenase</keyword>
<organism evidence="5 6">
    <name type="scientific">Immundisolibacter cernigliae</name>
    <dbReference type="NCBI Taxonomy" id="1810504"/>
    <lineage>
        <taxon>Bacteria</taxon>
        <taxon>Pseudomonadati</taxon>
        <taxon>Pseudomonadota</taxon>
        <taxon>Gammaproteobacteria</taxon>
        <taxon>Immundisolibacterales</taxon>
        <taxon>Immundisolibacteraceae</taxon>
        <taxon>Immundisolibacter</taxon>
    </lineage>
</organism>
<dbReference type="EMBL" id="CP014671">
    <property type="protein sequence ID" value="ANX04916.1"/>
    <property type="molecule type" value="Genomic_DNA"/>
</dbReference>
<accession>A0A1B1YVX1</accession>
<evidence type="ECO:0008006" key="7">
    <source>
        <dbReference type="Google" id="ProtNLM"/>
    </source>
</evidence>
<evidence type="ECO:0000313" key="6">
    <source>
        <dbReference type="Proteomes" id="UP000092952"/>
    </source>
</evidence>
<dbReference type="AlphaFoldDB" id="A0A1B1YVX1"/>
<dbReference type="SUPFAM" id="SSF54427">
    <property type="entry name" value="NTF2-like"/>
    <property type="match status" value="1"/>
</dbReference>
<gene>
    <name evidence="5" type="ORF">PG2T_12545</name>
</gene>
<dbReference type="OrthoDB" id="2674149at2"/>
<name>A0A1B1YVX1_9GAMM</name>
<reference evidence="6" key="1">
    <citation type="submission" date="2016-03" db="EMBL/GenBank/DDBJ databases">
        <title>Complete genome sequence of Solimmundus cernigliae, representing a novel lineage of polycyclic aromatic hydrocarbon degraders within the Gammaproteobacteria.</title>
        <authorList>
            <person name="Singleton D.R."/>
            <person name="Dickey A.N."/>
            <person name="Scholl E.H."/>
            <person name="Wright F.A."/>
            <person name="Aitken M.D."/>
        </authorList>
    </citation>
    <scope>NUCLEOTIDE SEQUENCE [LARGE SCALE GENOMIC DNA]</scope>
    <source>
        <strain evidence="6">TR3.2</strain>
    </source>
</reference>
<dbReference type="InterPro" id="IPR032710">
    <property type="entry name" value="NTF2-like_dom_sf"/>
</dbReference>
<dbReference type="InParanoid" id="A0A1B1YVX1"/>
<protein>
    <recommendedName>
        <fullName evidence="7">Aromatic-ring-hydroxylating dioxygenase subunit beta</fullName>
    </recommendedName>
</protein>
<proteinExistence type="inferred from homology"/>
<keyword evidence="4" id="KW-0560">Oxidoreductase</keyword>
<evidence type="ECO:0000256" key="1">
    <source>
        <dbReference type="ARBA" id="ARBA00009570"/>
    </source>
</evidence>
<dbReference type="InterPro" id="IPR000391">
    <property type="entry name" value="Rng_hydr_dOase-bsu"/>
</dbReference>
<evidence type="ECO:0000256" key="2">
    <source>
        <dbReference type="ARBA" id="ARBA00022797"/>
    </source>
</evidence>
<dbReference type="Proteomes" id="UP000092952">
    <property type="component" value="Chromosome"/>
</dbReference>
<dbReference type="STRING" id="1810504.PG2T_12545"/>
<sequence>MMGIDYKVRDAVEALNLKYIRALDRRDMQGWLSTFDNPGTYVCIPKENEDRGLPIAYMLDDSYARLQDRVTQVTKIQPDAVEHYQPRHFTQVVDIRPLGGVNYRVETHFTVNYTPDNTGRTDVLATGTYVDEVVVNGEARFRSRRAVLDTNVVPRYVAYPI</sequence>
<comment type="similarity">
    <text evidence="1">Belongs to the bacterial ring-hydroxylating dioxygenase beta subunit family.</text>
</comment>
<dbReference type="Gene3D" id="3.10.450.50">
    <property type="match status" value="1"/>
</dbReference>
<evidence type="ECO:0000256" key="3">
    <source>
        <dbReference type="ARBA" id="ARBA00022964"/>
    </source>
</evidence>
<keyword evidence="2" id="KW-0058">Aromatic hydrocarbons catabolism</keyword>